<dbReference type="EMBL" id="JAUJYO010000003">
    <property type="protein sequence ID" value="KAK1321927.1"/>
    <property type="molecule type" value="Genomic_DNA"/>
</dbReference>
<organism evidence="1 2">
    <name type="scientific">Acorus calamus</name>
    <name type="common">Sweet flag</name>
    <dbReference type="NCBI Taxonomy" id="4465"/>
    <lineage>
        <taxon>Eukaryota</taxon>
        <taxon>Viridiplantae</taxon>
        <taxon>Streptophyta</taxon>
        <taxon>Embryophyta</taxon>
        <taxon>Tracheophyta</taxon>
        <taxon>Spermatophyta</taxon>
        <taxon>Magnoliopsida</taxon>
        <taxon>Liliopsida</taxon>
        <taxon>Acoraceae</taxon>
        <taxon>Acorus</taxon>
    </lineage>
</organism>
<comment type="caution">
    <text evidence="1">The sequence shown here is derived from an EMBL/GenBank/DDBJ whole genome shotgun (WGS) entry which is preliminary data.</text>
</comment>
<evidence type="ECO:0000313" key="2">
    <source>
        <dbReference type="Proteomes" id="UP001180020"/>
    </source>
</evidence>
<dbReference type="Proteomes" id="UP001180020">
    <property type="component" value="Unassembled WGS sequence"/>
</dbReference>
<gene>
    <name evidence="1" type="ORF">QJS10_CPA03g00343</name>
</gene>
<reference evidence="1" key="1">
    <citation type="journal article" date="2023" name="Nat. Commun.">
        <title>Diploid and tetraploid genomes of Acorus and the evolution of monocots.</title>
        <authorList>
            <person name="Ma L."/>
            <person name="Liu K.W."/>
            <person name="Li Z."/>
            <person name="Hsiao Y.Y."/>
            <person name="Qi Y."/>
            <person name="Fu T."/>
            <person name="Tang G.D."/>
            <person name="Zhang D."/>
            <person name="Sun W.H."/>
            <person name="Liu D.K."/>
            <person name="Li Y."/>
            <person name="Chen G.Z."/>
            <person name="Liu X.D."/>
            <person name="Liao X.Y."/>
            <person name="Jiang Y.T."/>
            <person name="Yu X."/>
            <person name="Hao Y."/>
            <person name="Huang J."/>
            <person name="Zhao X.W."/>
            <person name="Ke S."/>
            <person name="Chen Y.Y."/>
            <person name="Wu W.L."/>
            <person name="Hsu J.L."/>
            <person name="Lin Y.F."/>
            <person name="Huang M.D."/>
            <person name="Li C.Y."/>
            <person name="Huang L."/>
            <person name="Wang Z.W."/>
            <person name="Zhao X."/>
            <person name="Zhong W.Y."/>
            <person name="Peng D.H."/>
            <person name="Ahmad S."/>
            <person name="Lan S."/>
            <person name="Zhang J.S."/>
            <person name="Tsai W.C."/>
            <person name="Van de Peer Y."/>
            <person name="Liu Z.J."/>
        </authorList>
    </citation>
    <scope>NUCLEOTIDE SEQUENCE</scope>
    <source>
        <strain evidence="1">CP</strain>
    </source>
</reference>
<evidence type="ECO:0000313" key="1">
    <source>
        <dbReference type="EMBL" id="KAK1321927.1"/>
    </source>
</evidence>
<protein>
    <submittedName>
        <fullName evidence="1">Uncharacterized protein</fullName>
    </submittedName>
</protein>
<reference evidence="1" key="2">
    <citation type="submission" date="2023-06" db="EMBL/GenBank/DDBJ databases">
        <authorList>
            <person name="Ma L."/>
            <person name="Liu K.-W."/>
            <person name="Li Z."/>
            <person name="Hsiao Y.-Y."/>
            <person name="Qi Y."/>
            <person name="Fu T."/>
            <person name="Tang G."/>
            <person name="Zhang D."/>
            <person name="Sun W.-H."/>
            <person name="Liu D.-K."/>
            <person name="Li Y."/>
            <person name="Chen G.-Z."/>
            <person name="Liu X.-D."/>
            <person name="Liao X.-Y."/>
            <person name="Jiang Y.-T."/>
            <person name="Yu X."/>
            <person name="Hao Y."/>
            <person name="Huang J."/>
            <person name="Zhao X.-W."/>
            <person name="Ke S."/>
            <person name="Chen Y.-Y."/>
            <person name="Wu W.-L."/>
            <person name="Hsu J.-L."/>
            <person name="Lin Y.-F."/>
            <person name="Huang M.-D."/>
            <person name="Li C.-Y."/>
            <person name="Huang L."/>
            <person name="Wang Z.-W."/>
            <person name="Zhao X."/>
            <person name="Zhong W.-Y."/>
            <person name="Peng D.-H."/>
            <person name="Ahmad S."/>
            <person name="Lan S."/>
            <person name="Zhang J.-S."/>
            <person name="Tsai W.-C."/>
            <person name="Van De Peer Y."/>
            <person name="Liu Z.-J."/>
        </authorList>
    </citation>
    <scope>NUCLEOTIDE SEQUENCE</scope>
    <source>
        <strain evidence="1">CP</strain>
        <tissue evidence="1">Leaves</tissue>
    </source>
</reference>
<sequence length="79" mass="8933">MVELGLVDRIGVESERVSSALQSYNQSLRSSVTGFRQNFEHQLSEEKNNEDTERAKGLEESIAWYHKVLGFHIEGGHGN</sequence>
<dbReference type="AlphaFoldDB" id="A0AAV9F856"/>
<accession>A0AAV9F856</accession>
<name>A0AAV9F856_ACOCL</name>
<keyword evidence="2" id="KW-1185">Reference proteome</keyword>
<proteinExistence type="predicted"/>